<dbReference type="PANTHER" id="PTHR36849:SF1">
    <property type="entry name" value="CYTOPLASMIC PROTEIN"/>
    <property type="match status" value="1"/>
</dbReference>
<name>A0AA96RF83_9BACL</name>
<dbReference type="KEGG" id="paun:MJA45_25810"/>
<organism evidence="1 2">
    <name type="scientific">Paenibacillus aurantius</name>
    <dbReference type="NCBI Taxonomy" id="2918900"/>
    <lineage>
        <taxon>Bacteria</taxon>
        <taxon>Bacillati</taxon>
        <taxon>Bacillota</taxon>
        <taxon>Bacilli</taxon>
        <taxon>Bacillales</taxon>
        <taxon>Paenibacillaceae</taxon>
        <taxon>Paenibacillus</taxon>
    </lineage>
</organism>
<keyword evidence="2" id="KW-1185">Reference proteome</keyword>
<protein>
    <submittedName>
        <fullName evidence="1">DUF488 family protein</fullName>
    </submittedName>
</protein>
<dbReference type="Pfam" id="PF22752">
    <property type="entry name" value="DUF488-N3i"/>
    <property type="match status" value="1"/>
</dbReference>
<dbReference type="EMBL" id="CP130318">
    <property type="protein sequence ID" value="WNQ10993.1"/>
    <property type="molecule type" value="Genomic_DNA"/>
</dbReference>
<sequence length="125" mass="14630">MIQTKRIYEPIQESDGKRILVDRLWPRGVSKEKAAIHEWMKEVAPSHELRKWFHEQANFEEFKERYRKELLEDESKILLVKQLLKWAEEGVVTLLFSAKAEEKNQAVVLAEIIHEMKNAGGGSSK</sequence>
<accession>A0AA96RF83</accession>
<dbReference type="Proteomes" id="UP001305702">
    <property type="component" value="Chromosome"/>
</dbReference>
<evidence type="ECO:0000313" key="2">
    <source>
        <dbReference type="Proteomes" id="UP001305702"/>
    </source>
</evidence>
<proteinExistence type="predicted"/>
<dbReference type="AlphaFoldDB" id="A0AA96RF83"/>
<dbReference type="InterPro" id="IPR052552">
    <property type="entry name" value="YeaO-like"/>
</dbReference>
<gene>
    <name evidence="1" type="ORF">MJA45_25810</name>
</gene>
<evidence type="ECO:0000313" key="1">
    <source>
        <dbReference type="EMBL" id="WNQ10993.1"/>
    </source>
</evidence>
<dbReference type="PANTHER" id="PTHR36849">
    <property type="entry name" value="CYTOPLASMIC PROTEIN-RELATED"/>
    <property type="match status" value="1"/>
</dbReference>
<dbReference type="RefSeq" id="WP_315604769.1">
    <property type="nucleotide sequence ID" value="NZ_CP130318.1"/>
</dbReference>
<reference evidence="1 2" key="1">
    <citation type="submission" date="2022-02" db="EMBL/GenBank/DDBJ databases">
        <title>Paenibacillus sp. MBLB1776 Whole Genome Shotgun Sequencing.</title>
        <authorList>
            <person name="Hwang C.Y."/>
            <person name="Cho E.-S."/>
            <person name="Seo M.-J."/>
        </authorList>
    </citation>
    <scope>NUCLEOTIDE SEQUENCE [LARGE SCALE GENOMIC DNA]</scope>
    <source>
        <strain evidence="1 2">MBLB1776</strain>
    </source>
</reference>